<dbReference type="GO" id="GO:0005840">
    <property type="term" value="C:ribosome"/>
    <property type="evidence" value="ECO:0007669"/>
    <property type="project" value="UniProtKB-KW"/>
</dbReference>
<reference evidence="1" key="1">
    <citation type="submission" date="2016-11" db="EMBL/GenBank/DDBJ databases">
        <title>Complete Chloroplast Genome of Thorea hispida.</title>
        <authorList>
            <person name="Nan F."/>
            <person name="Xie S."/>
        </authorList>
    </citation>
    <scope>NUCLEOTIDE SEQUENCE</scope>
</reference>
<sequence>MNSITKIHLVILFDYFRYIFSYSYGHNFNLDNCNFINKHMLSHLLF</sequence>
<proteinExistence type="predicted"/>
<name>A0A1Z1XAB7_9FLOR</name>
<accession>A0A1Z1XAB7</accession>
<keyword evidence="1" id="KW-0934">Plastid</keyword>
<keyword evidence="1" id="KW-0150">Chloroplast</keyword>
<keyword evidence="1" id="KW-0689">Ribosomal protein</keyword>
<organism evidence="1">
    <name type="scientific">Thorea hispida</name>
    <dbReference type="NCBI Taxonomy" id="202687"/>
    <lineage>
        <taxon>Eukaryota</taxon>
        <taxon>Rhodophyta</taxon>
        <taxon>Florideophyceae</taxon>
        <taxon>Nemaliophycidae</taxon>
        <taxon>Thoreales</taxon>
        <taxon>Thoreaceae</taxon>
        <taxon>Thorea</taxon>
    </lineage>
</organism>
<evidence type="ECO:0000313" key="1">
    <source>
        <dbReference type="EMBL" id="ARX95789.1"/>
    </source>
</evidence>
<protein>
    <submittedName>
        <fullName evidence="1">50S ribosomal protein L34</fullName>
    </submittedName>
</protein>
<geneLocation type="chloroplast" evidence="1"/>
<keyword evidence="1" id="KW-0687">Ribonucleoprotein</keyword>
<gene>
    <name evidence="1" type="primary">rpl34</name>
</gene>
<dbReference type="EMBL" id="KY083065">
    <property type="protein sequence ID" value="ARX95789.1"/>
    <property type="molecule type" value="Genomic_DNA"/>
</dbReference>
<dbReference type="AlphaFoldDB" id="A0A1Z1XAB7"/>